<dbReference type="Proteomes" id="UP000694920">
    <property type="component" value="Unplaced"/>
</dbReference>
<dbReference type="Pfam" id="PF15982">
    <property type="entry name" value="TMEM135_C_rich"/>
    <property type="match status" value="1"/>
</dbReference>
<reference evidence="9" key="1">
    <citation type="submission" date="2025-08" db="UniProtKB">
        <authorList>
            <consortium name="RefSeq"/>
        </authorList>
    </citation>
    <scope>IDENTIFICATION</scope>
</reference>
<organism evidence="8 9">
    <name type="scientific">Cephus cinctus</name>
    <name type="common">Wheat stem sawfly</name>
    <dbReference type="NCBI Taxonomy" id="211228"/>
    <lineage>
        <taxon>Eukaryota</taxon>
        <taxon>Metazoa</taxon>
        <taxon>Ecdysozoa</taxon>
        <taxon>Arthropoda</taxon>
        <taxon>Hexapoda</taxon>
        <taxon>Insecta</taxon>
        <taxon>Pterygota</taxon>
        <taxon>Neoptera</taxon>
        <taxon>Endopterygota</taxon>
        <taxon>Hymenoptera</taxon>
        <taxon>Cephoidea</taxon>
        <taxon>Cephidae</taxon>
        <taxon>Cephus</taxon>
    </lineage>
</organism>
<dbReference type="PANTHER" id="PTHR12459">
    <property type="entry name" value="TRANSMEMBRANE PROTEIN 135-RELATED"/>
    <property type="match status" value="1"/>
</dbReference>
<evidence type="ECO:0000256" key="5">
    <source>
        <dbReference type="ARBA" id="ARBA00023136"/>
    </source>
</evidence>
<comment type="subcellular location">
    <subcellularLocation>
        <location evidence="1">Endomembrane system</location>
        <topology evidence="1">Multi-pass membrane protein</topology>
    </subcellularLocation>
</comment>
<keyword evidence="4 6" id="KW-1133">Transmembrane helix</keyword>
<evidence type="ECO:0000256" key="1">
    <source>
        <dbReference type="ARBA" id="ARBA00004127"/>
    </source>
</evidence>
<evidence type="ECO:0000256" key="4">
    <source>
        <dbReference type="ARBA" id="ARBA00022989"/>
    </source>
</evidence>
<dbReference type="GeneID" id="107265338"/>
<feature type="transmembrane region" description="Helical" evidence="6">
    <location>
        <begin position="67"/>
        <end position="87"/>
    </location>
</feature>
<dbReference type="RefSeq" id="XP_015590196.1">
    <property type="nucleotide sequence ID" value="XM_015734710.2"/>
</dbReference>
<feature type="transmembrane region" description="Helical" evidence="6">
    <location>
        <begin position="354"/>
        <end position="375"/>
    </location>
</feature>
<feature type="transmembrane region" description="Helical" evidence="6">
    <location>
        <begin position="396"/>
        <end position="415"/>
    </location>
</feature>
<dbReference type="KEGG" id="ccin:107265338"/>
<evidence type="ECO:0000256" key="2">
    <source>
        <dbReference type="ARBA" id="ARBA00008924"/>
    </source>
</evidence>
<comment type="similarity">
    <text evidence="2">Belongs to the TMEM135 family.</text>
</comment>
<keyword evidence="5 6" id="KW-0472">Membrane</keyword>
<keyword evidence="3 6" id="KW-0812">Transmembrane</keyword>
<dbReference type="AlphaFoldDB" id="A0AAJ7BN53"/>
<feature type="transmembrane region" description="Helical" evidence="6">
    <location>
        <begin position="158"/>
        <end position="176"/>
    </location>
</feature>
<proteinExistence type="inferred from homology"/>
<evidence type="ECO:0000313" key="8">
    <source>
        <dbReference type="Proteomes" id="UP000694920"/>
    </source>
</evidence>
<dbReference type="GO" id="GO:0012505">
    <property type="term" value="C:endomembrane system"/>
    <property type="evidence" value="ECO:0007669"/>
    <property type="project" value="UniProtKB-SubCell"/>
</dbReference>
<protein>
    <submittedName>
        <fullName evidence="9">Transmembrane protein 135 isoform X1</fullName>
    </submittedName>
</protein>
<feature type="transmembrane region" description="Helical" evidence="6">
    <location>
        <begin position="99"/>
        <end position="119"/>
    </location>
</feature>
<sequence length="472" mass="53268">MPTQLSKFSIPASCKDYVHPWTDSCVSATAGLGLHALQESLRIYSTVYFITLLMRGKLPSKNDIKRTLYGILQSTAFLSWSAFAYSMFLCSLRGTLGNFNILTVSFFPSFLSSLSAIVIERPSRRTLLCLYVSNIATETLFRMGVWRGYFSTLPRGEVYIFAASITILLYMFRGQVSKQDSIFKIIRFVIGKYEEPGNEDRSDKVLSDVTEPVAGTSRDSYVKENERSSIRKSKNPIFNAVWESFKVYKEIIDRLKSFRSHSSCPHPYSCAHYILTGTVKLFGCGLGAQMALKLVLKVKQLLRRPKLIKSLILRKDNLYLASFLGGFAGLYRLASCSLRRAFNEDSRYYAIPAGLLASVAFSMYPDNTVALYVMWKALQLLWNSGVENGKLPEVKWFVILLYCFSTAVLFHAAIIEPQNLRSSYWKFLCNLSGGRIAAMARTPLDGFGLGTSAALQEVLRKTRTTDQHKYSF</sequence>
<dbReference type="InterPro" id="IPR026749">
    <property type="entry name" value="Tmem135"/>
</dbReference>
<gene>
    <name evidence="9" type="primary">LOC107265338</name>
</gene>
<evidence type="ECO:0000256" key="6">
    <source>
        <dbReference type="SAM" id="Phobius"/>
    </source>
</evidence>
<evidence type="ECO:0000256" key="3">
    <source>
        <dbReference type="ARBA" id="ARBA00022692"/>
    </source>
</evidence>
<evidence type="ECO:0000259" key="7">
    <source>
        <dbReference type="Pfam" id="PF15982"/>
    </source>
</evidence>
<dbReference type="InterPro" id="IPR031926">
    <property type="entry name" value="TMEM135_N"/>
</dbReference>
<evidence type="ECO:0000313" key="9">
    <source>
        <dbReference type="RefSeq" id="XP_015590196.1"/>
    </source>
</evidence>
<dbReference type="PANTHER" id="PTHR12459:SF15">
    <property type="entry name" value="TRANSMEMBRANE PROTEIN 135"/>
    <property type="match status" value="1"/>
</dbReference>
<name>A0AAJ7BN53_CEPCN</name>
<accession>A0AAJ7BN53</accession>
<keyword evidence="8" id="KW-1185">Reference proteome</keyword>
<feature type="domain" description="Transmembrane protein 135 N-terminal" evidence="7">
    <location>
        <begin position="11"/>
        <end position="145"/>
    </location>
</feature>